<protein>
    <submittedName>
        <fullName evidence="11">Monovalent cation/H+ antiporter subunit D</fullName>
    </submittedName>
</protein>
<comment type="similarity">
    <text evidence="3">Belongs to the CPA3 antiporters (TC 2.A.63) subunit D family.</text>
</comment>
<evidence type="ECO:0000256" key="5">
    <source>
        <dbReference type="ARBA" id="ARBA00022692"/>
    </source>
</evidence>
<feature type="transmembrane region" description="Helical" evidence="9">
    <location>
        <begin position="236"/>
        <end position="258"/>
    </location>
</feature>
<dbReference type="InterPro" id="IPR001750">
    <property type="entry name" value="ND/Mrp_TM"/>
</dbReference>
<evidence type="ECO:0000256" key="3">
    <source>
        <dbReference type="ARBA" id="ARBA00005346"/>
    </source>
</evidence>
<dbReference type="Pfam" id="PF00361">
    <property type="entry name" value="Proton_antipo_M"/>
    <property type="match status" value="1"/>
</dbReference>
<feature type="transmembrane region" description="Helical" evidence="9">
    <location>
        <begin position="301"/>
        <end position="320"/>
    </location>
</feature>
<feature type="transmembrane region" description="Helical" evidence="9">
    <location>
        <begin position="35"/>
        <end position="58"/>
    </location>
</feature>
<keyword evidence="4" id="KW-1003">Cell membrane</keyword>
<evidence type="ECO:0000256" key="4">
    <source>
        <dbReference type="ARBA" id="ARBA00022475"/>
    </source>
</evidence>
<dbReference type="PANTHER" id="PTHR42703:SF1">
    <property type="entry name" value="NA(+)_H(+) ANTIPORTER SUBUNIT D1"/>
    <property type="match status" value="1"/>
</dbReference>
<feature type="transmembrane region" description="Helical" evidence="9">
    <location>
        <begin position="6"/>
        <end position="23"/>
    </location>
</feature>
<comment type="function">
    <text evidence="1">NDH-1 shuttles electrons from NADH, via FMN and iron-sulfur (Fe-S) centers, to quinones in the respiratory chain. The immediate electron acceptor for the enzyme in this species is believed to be ubiquinone. Couples the redox reaction to proton translocation (for every two electrons transferred, four hydrogen ions are translocated across the cytoplasmic membrane), and thus conserves the redox energy in a proton gradient.</text>
</comment>
<evidence type="ECO:0000256" key="6">
    <source>
        <dbReference type="ARBA" id="ARBA00022989"/>
    </source>
</evidence>
<proteinExistence type="inferred from homology"/>
<feature type="domain" description="NADH:quinone oxidoreductase/Mrp antiporter transmembrane" evidence="10">
    <location>
        <begin position="128"/>
        <end position="418"/>
    </location>
</feature>
<dbReference type="Proteomes" id="UP001166293">
    <property type="component" value="Unassembled WGS sequence"/>
</dbReference>
<evidence type="ECO:0000256" key="7">
    <source>
        <dbReference type="ARBA" id="ARBA00023136"/>
    </source>
</evidence>
<dbReference type="NCBIfam" id="NF009309">
    <property type="entry name" value="PRK12666.1"/>
    <property type="match status" value="1"/>
</dbReference>
<dbReference type="RefSeq" id="WP_217776401.1">
    <property type="nucleotide sequence ID" value="NZ_JAHRWL010000001.1"/>
</dbReference>
<feature type="transmembrane region" description="Helical" evidence="9">
    <location>
        <begin position="132"/>
        <end position="150"/>
    </location>
</feature>
<sequence>MNHWIIAPVILPALLAPVIAFVMRHDIVLARSFSLAGTAILAVIALGLTLLAAGGATHVYELGNWPAPFGIVLVLDRLSAMMVLLTAVLALIVQAYAVGTGWDRRGHHFHALFQFQLMGICGAFLTGDAFNLFVFFEVLLIASYGLMIHGGGKERLRAGLQYVVMNLAGSTLFLFALGTIYATTGTLNIADLAVRLQEIPAEDAALARVAALLLMIVFAVKAALFPVQFWLPGTYANAPGPVAALFAIMTKVGAYAILRFYTVVFPPDTVATGTLPGDVLLVMALVTLALGAFGVLGARRLLPLVSFSVLGSMGTLLLAMSAFTPQAIVASLYYLLHSTFAAAILFLVADLVVSQRGASQDRLAVAPPAAQNGLLAALFFAGAIAMAGMPPLSGFLGKLLILDAVRDSDQVTLIWTAILAGSLVTIVGFARAGSLLFWKSTELVPAEVAETPVPPAKAPPLASGVGLAGVGAILAALLALTVLAGPATAYFEQAAAQLNDPSDYIATVLARAAEGN</sequence>
<feature type="transmembrane region" description="Helical" evidence="9">
    <location>
        <begin position="278"/>
        <end position="296"/>
    </location>
</feature>
<evidence type="ECO:0000313" key="11">
    <source>
        <dbReference type="EMBL" id="MBV2358545.1"/>
    </source>
</evidence>
<dbReference type="EMBL" id="JAHRWL010000001">
    <property type="protein sequence ID" value="MBV2358545.1"/>
    <property type="molecule type" value="Genomic_DNA"/>
</dbReference>
<evidence type="ECO:0000256" key="9">
    <source>
        <dbReference type="SAM" id="Phobius"/>
    </source>
</evidence>
<evidence type="ECO:0000256" key="2">
    <source>
        <dbReference type="ARBA" id="ARBA00004651"/>
    </source>
</evidence>
<feature type="transmembrane region" description="Helical" evidence="9">
    <location>
        <begin position="78"/>
        <end position="97"/>
    </location>
</feature>
<feature type="transmembrane region" description="Helical" evidence="9">
    <location>
        <begin position="465"/>
        <end position="491"/>
    </location>
</feature>
<evidence type="ECO:0000259" key="10">
    <source>
        <dbReference type="Pfam" id="PF00361"/>
    </source>
</evidence>
<keyword evidence="12" id="KW-1185">Reference proteome</keyword>
<dbReference type="InterPro" id="IPR050586">
    <property type="entry name" value="CPA3_Na-H_Antiporter_D"/>
</dbReference>
<reference evidence="11" key="1">
    <citation type="submission" date="2021-06" db="EMBL/GenBank/DDBJ databases">
        <title>Thalassococcus sp. CAU 1522 isolated from sea sand, Republic of Korea.</title>
        <authorList>
            <person name="Kim W."/>
        </authorList>
    </citation>
    <scope>NUCLEOTIDE SEQUENCE</scope>
    <source>
        <strain evidence="11">CAU 1522</strain>
    </source>
</reference>
<feature type="transmembrane region" description="Helical" evidence="9">
    <location>
        <begin position="109"/>
        <end position="126"/>
    </location>
</feature>
<comment type="caution">
    <text evidence="11">The sequence shown here is derived from an EMBL/GenBank/DDBJ whole genome shotgun (WGS) entry which is preliminary data.</text>
</comment>
<accession>A0ABS6N4S7</accession>
<evidence type="ECO:0000256" key="8">
    <source>
        <dbReference type="RuleBase" id="RU000320"/>
    </source>
</evidence>
<comment type="subcellular location">
    <subcellularLocation>
        <location evidence="2">Cell membrane</location>
        <topology evidence="2">Multi-pass membrane protein</topology>
    </subcellularLocation>
    <subcellularLocation>
        <location evidence="8">Membrane</location>
        <topology evidence="8">Multi-pass membrane protein</topology>
    </subcellularLocation>
</comment>
<feature type="transmembrane region" description="Helical" evidence="9">
    <location>
        <begin position="332"/>
        <end position="353"/>
    </location>
</feature>
<organism evidence="11 12">
    <name type="scientific">Thalassococcus arenae</name>
    <dbReference type="NCBI Taxonomy" id="2851652"/>
    <lineage>
        <taxon>Bacteria</taxon>
        <taxon>Pseudomonadati</taxon>
        <taxon>Pseudomonadota</taxon>
        <taxon>Alphaproteobacteria</taxon>
        <taxon>Rhodobacterales</taxon>
        <taxon>Roseobacteraceae</taxon>
        <taxon>Thalassococcus</taxon>
    </lineage>
</organism>
<evidence type="ECO:0000256" key="1">
    <source>
        <dbReference type="ARBA" id="ARBA00002378"/>
    </source>
</evidence>
<dbReference type="PANTHER" id="PTHR42703">
    <property type="entry name" value="NADH DEHYDROGENASE"/>
    <property type="match status" value="1"/>
</dbReference>
<feature type="transmembrane region" description="Helical" evidence="9">
    <location>
        <begin position="162"/>
        <end position="184"/>
    </location>
</feature>
<keyword evidence="5 8" id="KW-0812">Transmembrane</keyword>
<keyword evidence="6 9" id="KW-1133">Transmembrane helix</keyword>
<gene>
    <name evidence="11" type="ORF">KUH32_02045</name>
</gene>
<keyword evidence="7 9" id="KW-0472">Membrane</keyword>
<feature type="transmembrane region" description="Helical" evidence="9">
    <location>
        <begin position="412"/>
        <end position="430"/>
    </location>
</feature>
<feature type="transmembrane region" description="Helical" evidence="9">
    <location>
        <begin position="204"/>
        <end position="224"/>
    </location>
</feature>
<evidence type="ECO:0000313" key="12">
    <source>
        <dbReference type="Proteomes" id="UP001166293"/>
    </source>
</evidence>
<feature type="transmembrane region" description="Helical" evidence="9">
    <location>
        <begin position="374"/>
        <end position="392"/>
    </location>
</feature>
<name>A0ABS6N4S7_9RHOB</name>